<protein>
    <submittedName>
        <fullName evidence="1">Uncharacterized protein</fullName>
    </submittedName>
</protein>
<sequence length="180" mass="19883">MPMVGTSDSVHPARTQFYPCSDHSEENLDHKLIQSYEMSNLGSNNNAIDTGGPFGEAGCLETPAMGDFTRFNSDPRDFSTDSPSTLQIQEFSAGLLTSQLCGSDPHWQSEDYCGDDSTSRCYSGNPHYPVDSPISMQDTSYLAVGSSPQVYAEMPMTRQWPSNYYDYSIGLHLDLLSCPY</sequence>
<evidence type="ECO:0000313" key="2">
    <source>
        <dbReference type="Proteomes" id="UP001148312"/>
    </source>
</evidence>
<dbReference type="RefSeq" id="XP_056786606.1">
    <property type="nucleotide sequence ID" value="XM_056938224.1"/>
</dbReference>
<accession>A0A9W9WQY6</accession>
<evidence type="ECO:0000313" key="1">
    <source>
        <dbReference type="EMBL" id="KAJ5472060.1"/>
    </source>
</evidence>
<dbReference type="Proteomes" id="UP001148312">
    <property type="component" value="Unassembled WGS sequence"/>
</dbReference>
<dbReference type="GeneID" id="81628474"/>
<dbReference type="EMBL" id="JAPWDQ010000013">
    <property type="protein sequence ID" value="KAJ5472060.1"/>
    <property type="molecule type" value="Genomic_DNA"/>
</dbReference>
<proteinExistence type="predicted"/>
<dbReference type="AlphaFoldDB" id="A0A9W9WQY6"/>
<reference evidence="1" key="2">
    <citation type="journal article" date="2023" name="IMA Fungus">
        <title>Comparative genomic study of the Penicillium genus elucidates a diverse pangenome and 15 lateral gene transfer events.</title>
        <authorList>
            <person name="Petersen C."/>
            <person name="Sorensen T."/>
            <person name="Nielsen M.R."/>
            <person name="Sondergaard T.E."/>
            <person name="Sorensen J.L."/>
            <person name="Fitzpatrick D.A."/>
            <person name="Frisvad J.C."/>
            <person name="Nielsen K.L."/>
        </authorList>
    </citation>
    <scope>NUCLEOTIDE SEQUENCE</scope>
    <source>
        <strain evidence="1">IBT 30728</strain>
    </source>
</reference>
<reference evidence="1" key="1">
    <citation type="submission" date="2022-12" db="EMBL/GenBank/DDBJ databases">
        <authorList>
            <person name="Petersen C."/>
        </authorList>
    </citation>
    <scope>NUCLEOTIDE SEQUENCE</scope>
    <source>
        <strain evidence="1">IBT 30728</strain>
    </source>
</reference>
<name>A0A9W9WQY6_9EURO</name>
<organism evidence="1 2">
    <name type="scientific">Penicillium diatomitis</name>
    <dbReference type="NCBI Taxonomy" id="2819901"/>
    <lineage>
        <taxon>Eukaryota</taxon>
        <taxon>Fungi</taxon>
        <taxon>Dikarya</taxon>
        <taxon>Ascomycota</taxon>
        <taxon>Pezizomycotina</taxon>
        <taxon>Eurotiomycetes</taxon>
        <taxon>Eurotiomycetidae</taxon>
        <taxon>Eurotiales</taxon>
        <taxon>Aspergillaceae</taxon>
        <taxon>Penicillium</taxon>
    </lineage>
</organism>
<keyword evidence="2" id="KW-1185">Reference proteome</keyword>
<gene>
    <name evidence="1" type="ORF">N7539_008629</name>
</gene>
<comment type="caution">
    <text evidence="1">The sequence shown here is derived from an EMBL/GenBank/DDBJ whole genome shotgun (WGS) entry which is preliminary data.</text>
</comment>